<reference evidence="14 15" key="1">
    <citation type="submission" date="2020-07" db="EMBL/GenBank/DDBJ databases">
        <authorList>
            <person name="Criscuolo A."/>
        </authorList>
    </citation>
    <scope>NUCLEOTIDE SEQUENCE [LARGE SCALE GENOMIC DNA]</scope>
    <source>
        <strain evidence="14">CIP111649</strain>
    </source>
</reference>
<dbReference type="PROSITE" id="PS00793">
    <property type="entry name" value="DHPS_2"/>
    <property type="match status" value="1"/>
</dbReference>
<feature type="domain" description="Pterin-binding" evidence="13">
    <location>
        <begin position="4"/>
        <end position="254"/>
    </location>
</feature>
<evidence type="ECO:0000256" key="12">
    <source>
        <dbReference type="RuleBase" id="RU361205"/>
    </source>
</evidence>
<dbReference type="GO" id="GO:0046654">
    <property type="term" value="P:tetrahydrofolate biosynthetic process"/>
    <property type="evidence" value="ECO:0007669"/>
    <property type="project" value="UniProtKB-UniPathway"/>
</dbReference>
<evidence type="ECO:0000256" key="7">
    <source>
        <dbReference type="ARBA" id="ARBA00022679"/>
    </source>
</evidence>
<evidence type="ECO:0000259" key="13">
    <source>
        <dbReference type="PROSITE" id="PS50972"/>
    </source>
</evidence>
<dbReference type="UniPathway" id="UPA00077">
    <property type="reaction ID" value="UER00156"/>
</dbReference>
<evidence type="ECO:0000256" key="9">
    <source>
        <dbReference type="ARBA" id="ARBA00022842"/>
    </source>
</evidence>
<comment type="function">
    <text evidence="12">Catalyzes the condensation of para-aminobenzoate (pABA) with 6-hydroxymethyl-7,8-dihydropterin diphosphate (DHPt-PP) to form 7,8-dihydropteroate (H2Pte), the immediate precursor of folate derivatives.</text>
</comment>
<name>A0A6V7RBB1_9STAP</name>
<evidence type="ECO:0000313" key="15">
    <source>
        <dbReference type="Proteomes" id="UP000589351"/>
    </source>
</evidence>
<evidence type="ECO:0000256" key="11">
    <source>
        <dbReference type="ARBA" id="ARBA00030193"/>
    </source>
</evidence>
<dbReference type="CDD" id="cd00739">
    <property type="entry name" value="DHPS"/>
    <property type="match status" value="1"/>
</dbReference>
<dbReference type="GO" id="GO:0004156">
    <property type="term" value="F:dihydropteroate synthase activity"/>
    <property type="evidence" value="ECO:0007669"/>
    <property type="project" value="UniProtKB-EC"/>
</dbReference>
<dbReference type="Proteomes" id="UP000589351">
    <property type="component" value="Unassembled WGS sequence"/>
</dbReference>
<comment type="similarity">
    <text evidence="4 12">Belongs to the DHPS family.</text>
</comment>
<evidence type="ECO:0000313" key="14">
    <source>
        <dbReference type="EMBL" id="CAD2074498.1"/>
    </source>
</evidence>
<comment type="caution">
    <text evidence="14">The sequence shown here is derived from an EMBL/GenBank/DDBJ whole genome shotgun (WGS) entry which is preliminary data.</text>
</comment>
<keyword evidence="15" id="KW-1185">Reference proteome</keyword>
<evidence type="ECO:0000256" key="5">
    <source>
        <dbReference type="ARBA" id="ARBA00012458"/>
    </source>
</evidence>
<comment type="cofactor">
    <cofactor evidence="2 12">
        <name>Mg(2+)</name>
        <dbReference type="ChEBI" id="CHEBI:18420"/>
    </cofactor>
</comment>
<evidence type="ECO:0000256" key="2">
    <source>
        <dbReference type="ARBA" id="ARBA00001946"/>
    </source>
</evidence>
<proteinExistence type="inferred from homology"/>
<comment type="catalytic activity">
    <reaction evidence="1">
        <text>(7,8-dihydropterin-6-yl)methyl diphosphate + 4-aminobenzoate = 7,8-dihydropteroate + diphosphate</text>
        <dbReference type="Rhea" id="RHEA:19949"/>
        <dbReference type="ChEBI" id="CHEBI:17836"/>
        <dbReference type="ChEBI" id="CHEBI:17839"/>
        <dbReference type="ChEBI" id="CHEBI:33019"/>
        <dbReference type="ChEBI" id="CHEBI:72950"/>
        <dbReference type="EC" id="2.5.1.15"/>
    </reaction>
</comment>
<sequence>MDRLKVMGILNTTPDSFSDGGRYNTVEAAVQRAKEMVKEGVDIIDVGGYSTRPGGYTEISIDTEIERTVPVVKAIRQAGITVDISVDTFRSEVARAVLEAGATMINDQWRGLYDEKILDVVAEFDAPIFLMHNNEHASYNDVVLDMIKELEESADKALAKGVKKENIWLDPGIGFVKSREEDITVMRNLKALVDTGYPILLATSRKRMVKKLIGYETDADERDAATLATTIMGIEAGVKAVRVHNVKMNRQGADVFMKLKGDL</sequence>
<dbReference type="NCBIfam" id="TIGR01496">
    <property type="entry name" value="DHPS"/>
    <property type="match status" value="1"/>
</dbReference>
<dbReference type="GO" id="GO:0005829">
    <property type="term" value="C:cytosol"/>
    <property type="evidence" value="ECO:0007669"/>
    <property type="project" value="TreeGrafter"/>
</dbReference>
<dbReference type="RefSeq" id="WP_185125250.1">
    <property type="nucleotide sequence ID" value="NZ_CAJEWD010000004.1"/>
</dbReference>
<dbReference type="EMBL" id="CAJEWD010000004">
    <property type="protein sequence ID" value="CAD2074498.1"/>
    <property type="molecule type" value="Genomic_DNA"/>
</dbReference>
<keyword evidence="9 12" id="KW-0460">Magnesium</keyword>
<evidence type="ECO:0000256" key="10">
    <source>
        <dbReference type="ARBA" id="ARBA00022909"/>
    </source>
</evidence>
<evidence type="ECO:0000256" key="4">
    <source>
        <dbReference type="ARBA" id="ARBA00009503"/>
    </source>
</evidence>
<dbReference type="Gene3D" id="3.20.20.20">
    <property type="entry name" value="Dihydropteroate synthase-like"/>
    <property type="match status" value="1"/>
</dbReference>
<dbReference type="PANTHER" id="PTHR20941">
    <property type="entry name" value="FOLATE SYNTHESIS PROTEINS"/>
    <property type="match status" value="1"/>
</dbReference>
<dbReference type="Pfam" id="PF00809">
    <property type="entry name" value="Pterin_bind"/>
    <property type="match status" value="1"/>
</dbReference>
<gene>
    <name evidence="14" type="primary">folP</name>
    <name evidence="14" type="ORF">JEODO184_00720</name>
</gene>
<evidence type="ECO:0000256" key="6">
    <source>
        <dbReference type="ARBA" id="ARBA00016919"/>
    </source>
</evidence>
<organism evidence="14 15">
    <name type="scientific">Jeotgalicoccus meleagridis</name>
    <dbReference type="NCBI Taxonomy" id="2759181"/>
    <lineage>
        <taxon>Bacteria</taxon>
        <taxon>Bacillati</taxon>
        <taxon>Bacillota</taxon>
        <taxon>Bacilli</taxon>
        <taxon>Bacillales</taxon>
        <taxon>Staphylococcaceae</taxon>
        <taxon>Jeotgalicoccus</taxon>
    </lineage>
</organism>
<evidence type="ECO:0000256" key="3">
    <source>
        <dbReference type="ARBA" id="ARBA00004763"/>
    </source>
</evidence>
<evidence type="ECO:0000256" key="1">
    <source>
        <dbReference type="ARBA" id="ARBA00000012"/>
    </source>
</evidence>
<protein>
    <recommendedName>
        <fullName evidence="6 12">Dihydropteroate synthase</fullName>
        <shortName evidence="12">DHPS</shortName>
        <ecNumber evidence="5 12">2.5.1.15</ecNumber>
    </recommendedName>
    <alternativeName>
        <fullName evidence="11 12">Dihydropteroate pyrophosphorylase</fullName>
    </alternativeName>
</protein>
<evidence type="ECO:0000256" key="8">
    <source>
        <dbReference type="ARBA" id="ARBA00022723"/>
    </source>
</evidence>
<dbReference type="AlphaFoldDB" id="A0A6V7RBB1"/>
<dbReference type="SUPFAM" id="SSF51717">
    <property type="entry name" value="Dihydropteroate synthetase-like"/>
    <property type="match status" value="1"/>
</dbReference>
<dbReference type="InterPro" id="IPR000489">
    <property type="entry name" value="Pterin-binding_dom"/>
</dbReference>
<dbReference type="PANTHER" id="PTHR20941:SF1">
    <property type="entry name" value="FOLIC ACID SYNTHESIS PROTEIN FOL1"/>
    <property type="match status" value="1"/>
</dbReference>
<dbReference type="PROSITE" id="PS50972">
    <property type="entry name" value="PTERIN_BINDING"/>
    <property type="match status" value="1"/>
</dbReference>
<dbReference type="GO" id="GO:0046872">
    <property type="term" value="F:metal ion binding"/>
    <property type="evidence" value="ECO:0007669"/>
    <property type="project" value="UniProtKB-KW"/>
</dbReference>
<keyword evidence="7 12" id="KW-0808">Transferase</keyword>
<dbReference type="PROSITE" id="PS00792">
    <property type="entry name" value="DHPS_1"/>
    <property type="match status" value="1"/>
</dbReference>
<dbReference type="EC" id="2.5.1.15" evidence="5 12"/>
<dbReference type="InterPro" id="IPR011005">
    <property type="entry name" value="Dihydropteroate_synth-like_sf"/>
</dbReference>
<keyword evidence="10 12" id="KW-0289">Folate biosynthesis</keyword>
<keyword evidence="8 12" id="KW-0479">Metal-binding</keyword>
<comment type="pathway">
    <text evidence="3 12">Cofactor biosynthesis; tetrahydrofolate biosynthesis; 7,8-dihydrofolate from 2-amino-4-hydroxy-6-hydroxymethyl-7,8-dihydropteridine diphosphate and 4-aminobenzoate: step 1/2.</text>
</comment>
<dbReference type="InterPro" id="IPR045031">
    <property type="entry name" value="DHP_synth-like"/>
</dbReference>
<dbReference type="InterPro" id="IPR006390">
    <property type="entry name" value="DHP_synth_dom"/>
</dbReference>
<accession>A0A6V7RBB1</accession>
<dbReference type="GO" id="GO:0046656">
    <property type="term" value="P:folic acid biosynthetic process"/>
    <property type="evidence" value="ECO:0007669"/>
    <property type="project" value="UniProtKB-KW"/>
</dbReference>